<sequence>MAEPVLVTQWAVCGIAAAAARFVPVPMLDDVVRERALQLAVSRTLRAHGRDYPSDLLEPLWSDAEPGSGLRRRLKAVGMRVLLFPIRKYAAIFGAVRGVPNDVMRVVLLARTVDRRLAAGGLTDPATIPGQAGDIRRAVDQAIDGMDLRLLTAGLSDGLSQGRELSGAAVAYARNLVRPGRTPEPDSTVRAGADKVTEVLDRPEIAQLLDRFDTRVDTALTPA</sequence>
<protein>
    <submittedName>
        <fullName evidence="1">Uncharacterized protein</fullName>
    </submittedName>
</protein>
<organism evidence="1">
    <name type="scientific">uncultured Mycobacteriales bacterium</name>
    <dbReference type="NCBI Taxonomy" id="581187"/>
    <lineage>
        <taxon>Bacteria</taxon>
        <taxon>Bacillati</taxon>
        <taxon>Actinomycetota</taxon>
        <taxon>Actinomycetes</taxon>
        <taxon>Mycobacteriales</taxon>
        <taxon>environmental samples</taxon>
    </lineage>
</organism>
<evidence type="ECO:0000313" key="1">
    <source>
        <dbReference type="EMBL" id="CAA9251334.1"/>
    </source>
</evidence>
<dbReference type="AlphaFoldDB" id="A0A6J4IFL7"/>
<accession>A0A6J4IFL7</accession>
<name>A0A6J4IFL7_9ACTN</name>
<proteinExistence type="predicted"/>
<gene>
    <name evidence="1" type="ORF">AVDCRST_MAG41-1910</name>
</gene>
<reference evidence="1" key="1">
    <citation type="submission" date="2020-02" db="EMBL/GenBank/DDBJ databases">
        <authorList>
            <person name="Meier V. D."/>
        </authorList>
    </citation>
    <scope>NUCLEOTIDE SEQUENCE</scope>
    <source>
        <strain evidence="1">AVDCRST_MAG41</strain>
    </source>
</reference>
<dbReference type="EMBL" id="CADCTP010000178">
    <property type="protein sequence ID" value="CAA9251334.1"/>
    <property type="molecule type" value="Genomic_DNA"/>
</dbReference>